<evidence type="ECO:0000313" key="1">
    <source>
        <dbReference type="EMBL" id="KAF1387154.1"/>
    </source>
</evidence>
<keyword evidence="2" id="KW-1185">Reference proteome</keyword>
<proteinExistence type="predicted"/>
<sequence length="96" mass="10835">MPKEPSDVTADVVATLLKPNYSVLGSNRRPREELLVVKFREFLDCVQEKELGDHLNTRKLTEAEKAFILTLNPGHILTFATGSSKVLHLDFFPVQN</sequence>
<dbReference type="AlphaFoldDB" id="A0A6A5FCB3"/>
<name>A0A6A5FCB3_PERFL</name>
<dbReference type="EMBL" id="VHII01000008">
    <property type="protein sequence ID" value="KAF1387154.1"/>
    <property type="molecule type" value="Genomic_DNA"/>
</dbReference>
<evidence type="ECO:0000313" key="2">
    <source>
        <dbReference type="Proteomes" id="UP000465112"/>
    </source>
</evidence>
<gene>
    <name evidence="1" type="ORF">PFLUV_G00102400</name>
</gene>
<reference evidence="1 2" key="1">
    <citation type="submission" date="2019-06" db="EMBL/GenBank/DDBJ databases">
        <title>A chromosome-scale genome assembly of the European perch, Perca fluviatilis.</title>
        <authorList>
            <person name="Roques C."/>
            <person name="Zahm M."/>
            <person name="Cabau C."/>
            <person name="Klopp C."/>
            <person name="Bouchez O."/>
            <person name="Donnadieu C."/>
            <person name="Kuhl H."/>
            <person name="Gislard M."/>
            <person name="Guendouz S."/>
            <person name="Journot L."/>
            <person name="Haffray P."/>
            <person name="Bestin A."/>
            <person name="Morvezen R."/>
            <person name="Feron R."/>
            <person name="Wen M."/>
            <person name="Jouanno E."/>
            <person name="Herpin A."/>
            <person name="Schartl M."/>
            <person name="Postlethwait J."/>
            <person name="Schaerlinger B."/>
            <person name="Chardard D."/>
            <person name="Lecocq T."/>
            <person name="Poncet C."/>
            <person name="Jaffrelo L."/>
            <person name="Lampietro C."/>
            <person name="Guiguen Y."/>
        </authorList>
    </citation>
    <scope>NUCLEOTIDE SEQUENCE [LARGE SCALE GENOMIC DNA]</scope>
    <source>
        <tissue evidence="1">Blood</tissue>
    </source>
</reference>
<comment type="caution">
    <text evidence="1">The sequence shown here is derived from an EMBL/GenBank/DDBJ whole genome shotgun (WGS) entry which is preliminary data.</text>
</comment>
<organism evidence="1 2">
    <name type="scientific">Perca fluviatilis</name>
    <name type="common">European perch</name>
    <dbReference type="NCBI Taxonomy" id="8168"/>
    <lineage>
        <taxon>Eukaryota</taxon>
        <taxon>Metazoa</taxon>
        <taxon>Chordata</taxon>
        <taxon>Craniata</taxon>
        <taxon>Vertebrata</taxon>
        <taxon>Euteleostomi</taxon>
        <taxon>Actinopterygii</taxon>
        <taxon>Neopterygii</taxon>
        <taxon>Teleostei</taxon>
        <taxon>Neoteleostei</taxon>
        <taxon>Acanthomorphata</taxon>
        <taxon>Eupercaria</taxon>
        <taxon>Perciformes</taxon>
        <taxon>Percoidei</taxon>
        <taxon>Percidae</taxon>
        <taxon>Percinae</taxon>
        <taxon>Perca</taxon>
    </lineage>
</organism>
<dbReference type="Proteomes" id="UP000465112">
    <property type="component" value="Chromosome 8"/>
</dbReference>
<protein>
    <submittedName>
        <fullName evidence="1">Uncharacterized protein</fullName>
    </submittedName>
</protein>
<accession>A0A6A5FCB3</accession>